<dbReference type="Pfam" id="PF00388">
    <property type="entry name" value="PI-PLC-X"/>
    <property type="match status" value="1"/>
</dbReference>
<keyword evidence="4" id="KW-1185">Reference proteome</keyword>
<feature type="compositionally biased region" description="Basic and acidic residues" evidence="1">
    <location>
        <begin position="371"/>
        <end position="389"/>
    </location>
</feature>
<dbReference type="PANTHER" id="PTHR13593">
    <property type="match status" value="1"/>
</dbReference>
<gene>
    <name evidence="3" type="ORF">XENOCAPTIV_026540</name>
</gene>
<evidence type="ECO:0000313" key="3">
    <source>
        <dbReference type="EMBL" id="MEQ2212168.1"/>
    </source>
</evidence>
<accession>A0ABV0RXE7</accession>
<dbReference type="SUPFAM" id="SSF51695">
    <property type="entry name" value="PLC-like phosphodiesterases"/>
    <property type="match status" value="1"/>
</dbReference>
<evidence type="ECO:0000313" key="4">
    <source>
        <dbReference type="Proteomes" id="UP001434883"/>
    </source>
</evidence>
<dbReference type="Proteomes" id="UP001434883">
    <property type="component" value="Unassembled WGS sequence"/>
</dbReference>
<sequence length="420" mass="47220">MVPMKQKKMRVVTKQPELKTFEFISRHLTPAAPTTPAYLSLICPQTCCGLAGGQMLNFWHYFACSMEGFRKGFNDKADLESSHYNTDWMSSIPDETPISAIAIPGTHESLTLRGGPLAVSQVWTLEKQLRVGVRYLDIHAGIWLPTSTDINVRDANWMFSQGITLATVFSKVFHFLDTHRSEAVLVKVTLHGLYKDKVAQMVKKLIEKFKRRIWTKVSVPKLEQVRGKIIFLQNVGFPWGTENHKSYFFESNKLKDVERKIKHIKWHLCGHYILLTETPAAAHRHPKTLAKSVNEQLYDFVSKWKGIPIKGCVGILSMDFPNADLIRNITQLGVCACGPAAGHPGGLQTPGETQPSGPGPEQRPLGSAGESDTHNKNPLRQQKENHWAEPELSPVTHLEPVPTASVIPENLFQDHYLHII</sequence>
<dbReference type="EMBL" id="JAHRIN010059478">
    <property type="protein sequence ID" value="MEQ2212168.1"/>
    <property type="molecule type" value="Genomic_DNA"/>
</dbReference>
<protein>
    <recommendedName>
        <fullName evidence="2">Phosphatidylinositol-specific phospholipase C X domain-containing protein</fullName>
    </recommendedName>
</protein>
<dbReference type="InterPro" id="IPR017946">
    <property type="entry name" value="PLC-like_Pdiesterase_TIM-brl"/>
</dbReference>
<dbReference type="PANTHER" id="PTHR13593:SF113">
    <property type="entry name" value="SI:DKEY-266F7.9"/>
    <property type="match status" value="1"/>
</dbReference>
<name>A0ABV0RXE7_9TELE</name>
<organism evidence="3 4">
    <name type="scientific">Xenoophorus captivus</name>
    <dbReference type="NCBI Taxonomy" id="1517983"/>
    <lineage>
        <taxon>Eukaryota</taxon>
        <taxon>Metazoa</taxon>
        <taxon>Chordata</taxon>
        <taxon>Craniata</taxon>
        <taxon>Vertebrata</taxon>
        <taxon>Euteleostomi</taxon>
        <taxon>Actinopterygii</taxon>
        <taxon>Neopterygii</taxon>
        <taxon>Teleostei</taxon>
        <taxon>Neoteleostei</taxon>
        <taxon>Acanthomorphata</taxon>
        <taxon>Ovalentaria</taxon>
        <taxon>Atherinomorphae</taxon>
        <taxon>Cyprinodontiformes</taxon>
        <taxon>Goodeidae</taxon>
        <taxon>Xenoophorus</taxon>
    </lineage>
</organism>
<feature type="region of interest" description="Disordered" evidence="1">
    <location>
        <begin position="345"/>
        <end position="389"/>
    </location>
</feature>
<evidence type="ECO:0000256" key="1">
    <source>
        <dbReference type="SAM" id="MobiDB-lite"/>
    </source>
</evidence>
<dbReference type="InterPro" id="IPR000909">
    <property type="entry name" value="PLipase_C_PInositol-sp_X_dom"/>
</dbReference>
<dbReference type="Gene3D" id="3.20.20.190">
    <property type="entry name" value="Phosphatidylinositol (PI) phosphodiesterase"/>
    <property type="match status" value="1"/>
</dbReference>
<comment type="caution">
    <text evidence="3">The sequence shown here is derived from an EMBL/GenBank/DDBJ whole genome shotgun (WGS) entry which is preliminary data.</text>
</comment>
<feature type="domain" description="Phosphatidylinositol-specific phospholipase C X" evidence="2">
    <location>
        <begin position="105"/>
        <end position="231"/>
    </location>
</feature>
<evidence type="ECO:0000259" key="2">
    <source>
        <dbReference type="Pfam" id="PF00388"/>
    </source>
</evidence>
<reference evidence="3 4" key="1">
    <citation type="submission" date="2021-06" db="EMBL/GenBank/DDBJ databases">
        <authorList>
            <person name="Palmer J.M."/>
        </authorList>
    </citation>
    <scope>NUCLEOTIDE SEQUENCE [LARGE SCALE GENOMIC DNA]</scope>
    <source>
        <strain evidence="3 4">XC_2019</strain>
        <tissue evidence="3">Muscle</tissue>
    </source>
</reference>
<dbReference type="PROSITE" id="PS50007">
    <property type="entry name" value="PIPLC_X_DOMAIN"/>
    <property type="match status" value="1"/>
</dbReference>
<proteinExistence type="predicted"/>
<dbReference type="InterPro" id="IPR051057">
    <property type="entry name" value="PI-PLC_domain"/>
</dbReference>